<evidence type="ECO:0000256" key="8">
    <source>
        <dbReference type="ARBA" id="ARBA00022777"/>
    </source>
</evidence>
<dbReference type="NCBIfam" id="NF006540">
    <property type="entry name" value="PRK09034.1"/>
    <property type="match status" value="1"/>
</dbReference>
<dbReference type="GO" id="GO:0019877">
    <property type="term" value="P:diaminopimelate biosynthetic process"/>
    <property type="evidence" value="ECO:0007669"/>
    <property type="project" value="UniProtKB-KW"/>
</dbReference>
<evidence type="ECO:0000256" key="13">
    <source>
        <dbReference type="PIRSR" id="PIRSR000726-1"/>
    </source>
</evidence>
<dbReference type="SUPFAM" id="SSF55021">
    <property type="entry name" value="ACT-like"/>
    <property type="match status" value="2"/>
</dbReference>
<dbReference type="AlphaFoldDB" id="A0A0R1PZN5"/>
<evidence type="ECO:0000256" key="4">
    <source>
        <dbReference type="ARBA" id="ARBA00005139"/>
    </source>
</evidence>
<gene>
    <name evidence="17" type="ORF">FD20_GL002457</name>
</gene>
<comment type="pathway">
    <text evidence="4 15">Amino-acid biosynthesis; L-threonine biosynthesis; L-threonine from L-aspartate: step 1/5.</text>
</comment>
<dbReference type="EMBL" id="AZEG01000008">
    <property type="protein sequence ID" value="KRL37919.1"/>
    <property type="molecule type" value="Genomic_DNA"/>
</dbReference>
<dbReference type="InterPro" id="IPR045865">
    <property type="entry name" value="ACT-like_dom_sf"/>
</dbReference>
<dbReference type="Proteomes" id="UP000051155">
    <property type="component" value="Unassembled WGS sequence"/>
</dbReference>
<evidence type="ECO:0000313" key="17">
    <source>
        <dbReference type="EMBL" id="KRL37919.1"/>
    </source>
</evidence>
<dbReference type="GO" id="GO:0009089">
    <property type="term" value="P:lysine biosynthetic process via diaminopimelate"/>
    <property type="evidence" value="ECO:0007669"/>
    <property type="project" value="UniProtKB-UniPathway"/>
</dbReference>
<evidence type="ECO:0000256" key="3">
    <source>
        <dbReference type="ARBA" id="ARBA00004986"/>
    </source>
</evidence>
<keyword evidence="6 14" id="KW-0808">Transferase</keyword>
<comment type="similarity">
    <text evidence="5 14">Belongs to the aspartokinase family.</text>
</comment>
<evidence type="ECO:0000256" key="2">
    <source>
        <dbReference type="ARBA" id="ARBA00004766"/>
    </source>
</evidence>
<comment type="catalytic activity">
    <reaction evidence="12 14">
        <text>L-aspartate + ATP = 4-phospho-L-aspartate + ADP</text>
        <dbReference type="Rhea" id="RHEA:23776"/>
        <dbReference type="ChEBI" id="CHEBI:29991"/>
        <dbReference type="ChEBI" id="CHEBI:30616"/>
        <dbReference type="ChEBI" id="CHEBI:57535"/>
        <dbReference type="ChEBI" id="CHEBI:456216"/>
        <dbReference type="EC" id="2.7.2.4"/>
    </reaction>
</comment>
<evidence type="ECO:0000256" key="15">
    <source>
        <dbReference type="RuleBase" id="RU004249"/>
    </source>
</evidence>
<dbReference type="CDD" id="cd04245">
    <property type="entry name" value="AAK_AKiii-YclM-BS"/>
    <property type="match status" value="1"/>
</dbReference>
<evidence type="ECO:0000256" key="14">
    <source>
        <dbReference type="RuleBase" id="RU003448"/>
    </source>
</evidence>
<sequence length="457" mass="50355">MKITKFGGSSLANAKQIRKVFDIIKSDSDRKVVVVSAPGKRFSSDTKITDNLITLAKQVQTGQDIEETLSAIKERYMSIIKELDLDQKIKDQLEKNLKKMITASYSSYEQLLNAFKASGEDNNAQLVAAYFNENGLPAKYVSPEEAGLYVCAQNGHTRVLPETYANLEQLSQTQERIVFPGFFGISKDKQRVTFSRGGSDITGAILAKGLKADLYENFTDVDAIFAANPQIVGQPKKINHLTYQEMRELSYAGFSVLHHEALRPAIMADIPIRVKNTNKPELPGTLISKTRSENDYHITGIASSRGFMSISIAKYLMNEEVGFGARALNIMAEHNLSVEHIPTGIDEITLILRSDQFKSAADEKALLQELQEKLNADKVYQEKELALLMIVGEGMISTVGTAAKAMAALAQTGINLKMIDQGSSEISMLFGIAAADESRAITALYETFFKAEVSVEK</sequence>
<dbReference type="GO" id="GO:0005829">
    <property type="term" value="C:cytosol"/>
    <property type="evidence" value="ECO:0007669"/>
    <property type="project" value="TreeGrafter"/>
</dbReference>
<evidence type="ECO:0000256" key="5">
    <source>
        <dbReference type="ARBA" id="ARBA00010122"/>
    </source>
</evidence>
<dbReference type="PANTHER" id="PTHR21499:SF67">
    <property type="entry name" value="ASPARTOKINASE 3"/>
    <property type="match status" value="1"/>
</dbReference>
<evidence type="ECO:0000256" key="12">
    <source>
        <dbReference type="ARBA" id="ARBA00047872"/>
    </source>
</evidence>
<keyword evidence="10" id="KW-0220">Diaminopimelate biosynthesis</keyword>
<dbReference type="PROSITE" id="PS00324">
    <property type="entry name" value="ASPARTOKINASE"/>
    <property type="match status" value="1"/>
</dbReference>
<dbReference type="FunFam" id="3.30.2130.10:FF:000001">
    <property type="entry name" value="Bifunctional aspartokinase/homoserine dehydrogenase"/>
    <property type="match status" value="1"/>
</dbReference>
<comment type="function">
    <text evidence="1">Catalyzes the phosphorylation of the beta-carboxyl group of aspartic acid with ATP to yield 4-phospho-L-aspartate, which is involved in the branched biosynthetic pathway leading to the biosynthesis of amino acids threonine, isoleucine and methionine.</text>
</comment>
<protein>
    <recommendedName>
        <fullName evidence="14">Aspartokinase</fullName>
        <ecNumber evidence="14">2.7.2.4</ecNumber>
    </recommendedName>
</protein>
<evidence type="ECO:0000256" key="9">
    <source>
        <dbReference type="ARBA" id="ARBA00022840"/>
    </source>
</evidence>
<dbReference type="InterPro" id="IPR035804">
    <property type="entry name" value="AKIII_YclM_N"/>
</dbReference>
<dbReference type="GO" id="GO:0004072">
    <property type="term" value="F:aspartate kinase activity"/>
    <property type="evidence" value="ECO:0007669"/>
    <property type="project" value="UniProtKB-EC"/>
</dbReference>
<proteinExistence type="inferred from homology"/>
<dbReference type="InterPro" id="IPR001341">
    <property type="entry name" value="Asp_kinase"/>
</dbReference>
<dbReference type="PROSITE" id="PS51671">
    <property type="entry name" value="ACT"/>
    <property type="match status" value="1"/>
</dbReference>
<dbReference type="InterPro" id="IPR005260">
    <property type="entry name" value="Asp_kin_monofn"/>
</dbReference>
<keyword evidence="7 13" id="KW-0547">Nucleotide-binding</keyword>
<keyword evidence="9 13" id="KW-0067">ATP-binding</keyword>
<dbReference type="UniPathway" id="UPA00050">
    <property type="reaction ID" value="UER00461"/>
</dbReference>
<dbReference type="Pfam" id="PF00696">
    <property type="entry name" value="AA_kinase"/>
    <property type="match status" value="1"/>
</dbReference>
<dbReference type="Gene3D" id="3.40.1160.10">
    <property type="entry name" value="Acetylglutamate kinase-like"/>
    <property type="match status" value="1"/>
</dbReference>
<dbReference type="InterPro" id="IPR002912">
    <property type="entry name" value="ACT_dom"/>
</dbReference>
<feature type="binding site" evidence="13">
    <location>
        <position position="49"/>
    </location>
    <ligand>
        <name>substrate</name>
    </ligand>
</feature>
<dbReference type="Pfam" id="PF22468">
    <property type="entry name" value="ACT_9"/>
    <property type="match status" value="1"/>
</dbReference>
<keyword evidence="18" id="KW-1185">Reference proteome</keyword>
<feature type="binding site" evidence="13">
    <location>
        <begin position="5"/>
        <end position="8"/>
    </location>
    <ligand>
        <name>ATP</name>
        <dbReference type="ChEBI" id="CHEBI:30616"/>
    </ligand>
</feature>
<keyword evidence="8 14" id="KW-0418">Kinase</keyword>
<dbReference type="InterPro" id="IPR036393">
    <property type="entry name" value="AceGlu_kinase-like_sf"/>
</dbReference>
<feature type="domain" description="ACT" evidence="16">
    <location>
        <begin position="390"/>
        <end position="457"/>
    </location>
</feature>
<name>A0A0R1PZN5_9LACO</name>
<dbReference type="EC" id="2.7.2.4" evidence="14"/>
<dbReference type="InterPro" id="IPR001048">
    <property type="entry name" value="Asp/Glu/Uridylate_kinase"/>
</dbReference>
<dbReference type="UniPathway" id="UPA00051">
    <property type="reaction ID" value="UER00462"/>
</dbReference>
<dbReference type="Gene3D" id="3.30.2130.10">
    <property type="entry name" value="VC0802-like"/>
    <property type="match status" value="1"/>
</dbReference>
<accession>A0A0R1PZN5</accession>
<dbReference type="SUPFAM" id="SSF53633">
    <property type="entry name" value="Carbamate kinase-like"/>
    <property type="match status" value="1"/>
</dbReference>
<dbReference type="InterPro" id="IPR042199">
    <property type="entry name" value="AsparK_Bifunc_asparK/hSer_DH"/>
</dbReference>
<dbReference type="PATRIC" id="fig|1423812.3.peg.2611"/>
<dbReference type="UniPathway" id="UPA00034">
    <property type="reaction ID" value="UER00015"/>
</dbReference>
<organism evidence="17 18">
    <name type="scientific">Liquorilactobacillus uvarum DSM 19971</name>
    <dbReference type="NCBI Taxonomy" id="1423812"/>
    <lineage>
        <taxon>Bacteria</taxon>
        <taxon>Bacillati</taxon>
        <taxon>Bacillota</taxon>
        <taxon>Bacilli</taxon>
        <taxon>Lactobacillales</taxon>
        <taxon>Lactobacillaceae</taxon>
        <taxon>Liquorilactobacillus</taxon>
    </lineage>
</organism>
<feature type="binding site" evidence="13">
    <location>
        <begin position="219"/>
        <end position="220"/>
    </location>
    <ligand>
        <name>ATP</name>
        <dbReference type="ChEBI" id="CHEBI:30616"/>
    </ligand>
</feature>
<dbReference type="GO" id="GO:0009088">
    <property type="term" value="P:threonine biosynthetic process"/>
    <property type="evidence" value="ECO:0007669"/>
    <property type="project" value="UniProtKB-UniPathway"/>
</dbReference>
<evidence type="ECO:0000256" key="11">
    <source>
        <dbReference type="ARBA" id="ARBA00023154"/>
    </source>
</evidence>
<evidence type="ECO:0000256" key="7">
    <source>
        <dbReference type="ARBA" id="ARBA00022741"/>
    </source>
</evidence>
<evidence type="ECO:0000259" key="16">
    <source>
        <dbReference type="PROSITE" id="PS51671"/>
    </source>
</evidence>
<evidence type="ECO:0000256" key="10">
    <source>
        <dbReference type="ARBA" id="ARBA00022915"/>
    </source>
</evidence>
<comment type="pathway">
    <text evidence="2 15">Amino-acid biosynthesis; L-lysine biosynthesis via DAP pathway; (S)-tetrahydrodipicolinate from L-aspartate: step 1/4.</text>
</comment>
<dbReference type="GO" id="GO:0005524">
    <property type="term" value="F:ATP binding"/>
    <property type="evidence" value="ECO:0007669"/>
    <property type="project" value="UniProtKB-KW"/>
</dbReference>
<dbReference type="OrthoDB" id="9799110at2"/>
<dbReference type="FunFam" id="3.40.1160.10:FF:000027">
    <property type="entry name" value="Aspartokinase"/>
    <property type="match status" value="1"/>
</dbReference>
<dbReference type="PIRSF" id="PIRSF000726">
    <property type="entry name" value="Asp_kin"/>
    <property type="match status" value="1"/>
</dbReference>
<dbReference type="RefSeq" id="WP_057736589.1">
    <property type="nucleotide sequence ID" value="NZ_AZEG01000008.1"/>
</dbReference>
<dbReference type="STRING" id="1423812.FD20_GL002457"/>
<keyword evidence="11" id="KW-0457">Lysine biosynthesis</keyword>
<dbReference type="Gene3D" id="1.20.120.1320">
    <property type="entry name" value="Aspartokinase, catalytic domain"/>
    <property type="match status" value="1"/>
</dbReference>
<dbReference type="NCBIfam" id="TIGR00657">
    <property type="entry name" value="asp_kinases"/>
    <property type="match status" value="1"/>
</dbReference>
<evidence type="ECO:0000256" key="6">
    <source>
        <dbReference type="ARBA" id="ARBA00022679"/>
    </source>
</evidence>
<dbReference type="InterPro" id="IPR018042">
    <property type="entry name" value="Aspartate_kinase_CS"/>
</dbReference>
<comment type="caution">
    <text evidence="17">The sequence shown here is derived from an EMBL/GenBank/DDBJ whole genome shotgun (WGS) entry which is preliminary data.</text>
</comment>
<dbReference type="GO" id="GO:0009090">
    <property type="term" value="P:homoserine biosynthetic process"/>
    <property type="evidence" value="ECO:0007669"/>
    <property type="project" value="TreeGrafter"/>
</dbReference>
<evidence type="ECO:0000313" key="18">
    <source>
        <dbReference type="Proteomes" id="UP000051155"/>
    </source>
</evidence>
<evidence type="ECO:0000256" key="1">
    <source>
        <dbReference type="ARBA" id="ARBA00003121"/>
    </source>
</evidence>
<reference evidence="17 18" key="1">
    <citation type="journal article" date="2015" name="Genome Announc.">
        <title>Expanding the biotechnology potential of lactobacilli through comparative genomics of 213 strains and associated genera.</title>
        <authorList>
            <person name="Sun Z."/>
            <person name="Harris H.M."/>
            <person name="McCann A."/>
            <person name="Guo C."/>
            <person name="Argimon S."/>
            <person name="Zhang W."/>
            <person name="Yang X."/>
            <person name="Jeffery I.B."/>
            <person name="Cooney J.C."/>
            <person name="Kagawa T.F."/>
            <person name="Liu W."/>
            <person name="Song Y."/>
            <person name="Salvetti E."/>
            <person name="Wrobel A."/>
            <person name="Rasinkangas P."/>
            <person name="Parkhill J."/>
            <person name="Rea M.C."/>
            <person name="O'Sullivan O."/>
            <person name="Ritari J."/>
            <person name="Douillard F.P."/>
            <person name="Paul Ross R."/>
            <person name="Yang R."/>
            <person name="Briner A.E."/>
            <person name="Felis G.E."/>
            <person name="de Vos W.M."/>
            <person name="Barrangou R."/>
            <person name="Klaenhammer T.R."/>
            <person name="Caufield P.W."/>
            <person name="Cui Y."/>
            <person name="Zhang H."/>
            <person name="O'Toole P.W."/>
        </authorList>
    </citation>
    <scope>NUCLEOTIDE SEQUENCE [LARGE SCALE GENOMIC DNA]</scope>
    <source>
        <strain evidence="17 18">DSM 19971</strain>
    </source>
</reference>
<feature type="binding site" evidence="13">
    <location>
        <position position="120"/>
    </location>
    <ligand>
        <name>substrate</name>
    </ligand>
</feature>
<dbReference type="InterPro" id="IPR054352">
    <property type="entry name" value="ACT_Aspartokinase"/>
</dbReference>
<keyword evidence="15" id="KW-0028">Amino-acid biosynthesis</keyword>
<comment type="pathway">
    <text evidence="3 15">Amino-acid biosynthesis; L-methionine biosynthesis via de novo pathway; L-homoserine from L-aspartate: step 1/3.</text>
</comment>
<dbReference type="PANTHER" id="PTHR21499">
    <property type="entry name" value="ASPARTATE KINASE"/>
    <property type="match status" value="1"/>
</dbReference>